<dbReference type="PANTHER" id="PTHR13743:SF123">
    <property type="entry name" value="PROTEIN FAN"/>
    <property type="match status" value="1"/>
</dbReference>
<evidence type="ECO:0000313" key="4">
    <source>
        <dbReference type="Proteomes" id="UP000183365"/>
    </source>
</evidence>
<accession>A0A1L0CKQ5</accession>
<dbReference type="SUPFAM" id="SSF81837">
    <property type="entry name" value="BEACH domain"/>
    <property type="match status" value="1"/>
</dbReference>
<gene>
    <name evidence="3" type="ORF">HGUI_01169</name>
</gene>
<dbReference type="InterPro" id="IPR036372">
    <property type="entry name" value="BEACH_dom_sf"/>
</dbReference>
<evidence type="ECO:0000259" key="2">
    <source>
        <dbReference type="PROSITE" id="PS51783"/>
    </source>
</evidence>
<keyword evidence="4" id="KW-1185">Reference proteome</keyword>
<dbReference type="Gene3D" id="1.10.1540.10">
    <property type="entry name" value="BEACH domain"/>
    <property type="match status" value="1"/>
</dbReference>
<dbReference type="OrthoDB" id="26681at2759"/>
<dbReference type="InterPro" id="IPR000409">
    <property type="entry name" value="BEACH_dom"/>
</dbReference>
<dbReference type="InterPro" id="IPR023362">
    <property type="entry name" value="PH-BEACH_dom"/>
</dbReference>
<organism evidence="3 4">
    <name type="scientific">Hanseniaspora guilliermondii</name>
    <dbReference type="NCBI Taxonomy" id="56406"/>
    <lineage>
        <taxon>Eukaryota</taxon>
        <taxon>Fungi</taxon>
        <taxon>Dikarya</taxon>
        <taxon>Ascomycota</taxon>
        <taxon>Saccharomycotina</taxon>
        <taxon>Saccharomycetes</taxon>
        <taxon>Saccharomycodales</taxon>
        <taxon>Saccharomycodaceae</taxon>
        <taxon>Hanseniaspora</taxon>
    </lineage>
</organism>
<dbReference type="SUPFAM" id="SSF50729">
    <property type="entry name" value="PH domain-like"/>
    <property type="match status" value="1"/>
</dbReference>
<evidence type="ECO:0000313" key="3">
    <source>
        <dbReference type="EMBL" id="SGZ38969.1"/>
    </source>
</evidence>
<evidence type="ECO:0000259" key="1">
    <source>
        <dbReference type="PROSITE" id="PS50197"/>
    </source>
</evidence>
<dbReference type="Pfam" id="PF02138">
    <property type="entry name" value="Beach"/>
    <property type="match status" value="1"/>
</dbReference>
<dbReference type="InterPro" id="IPR050865">
    <property type="entry name" value="BEACH_Domain"/>
</dbReference>
<dbReference type="EMBL" id="FQNF01000015">
    <property type="protein sequence ID" value="SGZ38969.1"/>
    <property type="molecule type" value="Genomic_DNA"/>
</dbReference>
<dbReference type="VEuPathDB" id="FungiDB:HGUI_01169"/>
<protein>
    <recommendedName>
        <fullName evidence="5">Beige protein homolog 1</fullName>
    </recommendedName>
</protein>
<proteinExistence type="predicted"/>
<dbReference type="PROSITE" id="PS51783">
    <property type="entry name" value="PH_BEACH"/>
    <property type="match status" value="1"/>
</dbReference>
<reference evidence="4" key="1">
    <citation type="submission" date="2016-11" db="EMBL/GenBank/DDBJ databases">
        <authorList>
            <person name="Guldener U."/>
        </authorList>
    </citation>
    <scope>NUCLEOTIDE SEQUENCE [LARGE SCALE GENOMIC DNA]</scope>
</reference>
<dbReference type="CDD" id="cd06071">
    <property type="entry name" value="Beach"/>
    <property type="match status" value="1"/>
</dbReference>
<feature type="domain" description="BEACH-type PH" evidence="2">
    <location>
        <begin position="1180"/>
        <end position="1312"/>
    </location>
</feature>
<feature type="domain" description="BEACH" evidence="1">
    <location>
        <begin position="1366"/>
        <end position="1659"/>
    </location>
</feature>
<sequence length="1915" mass="222255">MENHYDHIFYALFDFHDDELSTRTFKGVLENIVEPYFDETTEIPELSLSIFNHMIDPFVVSWERTCFKTKVFDTLLNTYDIKFLLKSNSLLLFINNSIELSLGNQLMLPYTLLYDIYEPLKQHISLLETDDLNKKQGYRLLKNMVKYGYQRFNKQFSFKDLDFIDMDIFLEISLENKNKAINDYVLIKNSPLLVDIESFKLFEFVVQFPTIKKNEYINVFTIKSSMSTLTVLLNSDEILIHHYYLSTQKLEAVYQKSLTTGTSNIYKFILERKDCLYTIHIEDTDMSFDFFDEPIETLAIGKKNTDNFFIKCFSISKIIKDNEESVNILQHMALEKLAYDNLQKNDGIFNCNNNEKLAQVYLNCDIFRKTINFANGSPSDVFFTHICDKLLYYKDVICSYYKDFDHQLSRAYISAVFLMIDEKIVGYENASDVFKAILSFFLKLSHNNEDRILLNHCFECLSKWSHINENYYTAFLEKVFDASFHDSTSFEYEIVEWIESNIKMFDNFLDTISHIKASPKIKKALSNTLENIFDCALAAENSPLMIHMMQKCFFYMNKDTEEGRFFSGLLLDSVTKSISHSDEHHICRTISPVIVDIVYLLINTTSTDLFNENYETLFEKSLLLYCVIVKSCPEIFAQFKINGPLKLLGIANEFYVNKKLNLLNSFCKVICFSSFSFKSNDALFLDYELITEGELPLSLFFEKECLEFHLLLLKVISLLDFKDIPFISKYYEILDGLLESDKFRIQIFDNECRVMMSLITVSMIKVYPDNLETKKILIKMLKLSLIFLPNESFEKLSIVFNSDNYESDHRNLAGIYKKWIIFEIIPSLFKDLLDVHATLLVENTLYPENFKTLLNFIGTIFLSYKFDSGVLIDFCTLLFGLLNIAPEGKYHILAAKLLSVIFCQDNGESNEVARLIISNQHIILTDSAFLSNFIQIFEFMALNYIKTSENKDEKFAFIRIQMSTIESSSKSGIMSKIQFFTGSDFPIKNLLNKMMKYDDSEIKKTLVANKDEFLRNLNKLSKTIVLKDIGFDNELDKKKKFICTDVSIARLCIESFNESISNLSEQITLSEFKNLQIRNIDRDDEIIASKKFISDCDYYMYKIKQSYLSFNPPNEMFRLKLHRSTNSLMQKKILAPNKLIKYSKGSVKQVNISSSRSKSFQISSKTVNMSQNSRVVKKLAMNESIKHIWNTCIVVGVNIENGVLISTDKNVMFYNQYFFRESEGLIVNRNEMTSEEEETLLALRFEESVSQNKGEIQPEVSISVPKSDIMYSLKRVFLFKDIACEFSDKNNCSYFFTFVNKAMRDSFYNETNTSLVFTSLNHDISKSRNVFERIFEGINIESNDIINKNGIGAFSFTSKLTSVLHSLVSEDYKLEKITNDWTKGRISNFFYLLAVNFYAGRSFNDITQYPIFPWVISNYISNELDINEQSNFRDFTKPMGAQNKDRMDAFIERYNSMKELNDANSPPFHYGTHYSSAMIVASYLIRVEPYTTSFKTLQGGNFGPPDRIFNSLERSWVSASKELTTDVRELIPEFFFLPEFLENVNHIDFGDTQSGTKVENVDLPKWANGSSAAFVCKNLEALESDYVSENLHHWIDLIFGYKQRGQEAVDAVNVFHQLSYSGYTSIKDSVFDDADLASNIIHNFGQTPLQLFITKHPSRMSHHFNRELISTNKSPKQVLKPNVHYFEFYTFANQKSTICLTDDLFLHPREFGGLTIEDKEKNVCKQLHAHYNLIRKVLYLDNYNMLLSLDVTGICMKWLITEYELIGNLSSGIRIEDIWASDNSGNLLVKSKDAECYDLINFNGTVLQTDILKGIPCTKVLGFAKMSNALKIVFSDIIDYLLIFEVNKIVAYRLYVTSSGKFHLKKCIMDVEFDISNMINFVGLMKRDNENESHLSMQLQYQRHIDNQVILNYEL</sequence>
<dbReference type="PANTHER" id="PTHR13743">
    <property type="entry name" value="BEIGE/BEACH-RELATED"/>
    <property type="match status" value="1"/>
</dbReference>
<dbReference type="SMART" id="SM01026">
    <property type="entry name" value="Beach"/>
    <property type="match status" value="1"/>
</dbReference>
<name>A0A1L0CKQ5_9ASCO</name>
<evidence type="ECO:0008006" key="5">
    <source>
        <dbReference type="Google" id="ProtNLM"/>
    </source>
</evidence>
<dbReference type="PROSITE" id="PS50197">
    <property type="entry name" value="BEACH"/>
    <property type="match status" value="1"/>
</dbReference>
<dbReference type="Proteomes" id="UP000183365">
    <property type="component" value="Unassembled WGS sequence"/>
</dbReference>